<evidence type="ECO:0000313" key="4">
    <source>
        <dbReference type="Proteomes" id="UP001292094"/>
    </source>
</evidence>
<reference evidence="3" key="1">
    <citation type="submission" date="2023-11" db="EMBL/GenBank/DDBJ databases">
        <title>Genome assemblies of two species of porcelain crab, Petrolisthes cinctipes and Petrolisthes manimaculis (Anomura: Porcellanidae).</title>
        <authorList>
            <person name="Angst P."/>
        </authorList>
    </citation>
    <scope>NUCLEOTIDE SEQUENCE</scope>
    <source>
        <strain evidence="3">PB745_02</strain>
        <tissue evidence="3">Gill</tissue>
    </source>
</reference>
<name>A0AAE1QB06_9EUCA</name>
<evidence type="ECO:0000256" key="1">
    <source>
        <dbReference type="SAM" id="Phobius"/>
    </source>
</evidence>
<dbReference type="EMBL" id="JAWZYT010000492">
    <property type="protein sequence ID" value="KAK4322870.1"/>
    <property type="molecule type" value="Genomic_DNA"/>
</dbReference>
<protein>
    <submittedName>
        <fullName evidence="3">Uncharacterized protein</fullName>
    </submittedName>
</protein>
<comment type="caution">
    <text evidence="3">The sequence shown here is derived from an EMBL/GenBank/DDBJ whole genome shotgun (WGS) entry which is preliminary data.</text>
</comment>
<proteinExistence type="predicted"/>
<sequence>MALRLRLVAPFWLLRSGYVETCFIEVRAWGCGRYSRRTQGREWRGPPTLVFVGLGPEEEEEEQRGHHHHYVETVPLSLSSLAAVCGPTGSLALPSISTTTSDGWTFVRMRAHGGRDGGKGWVGRGNPKTLLLRLEVMTHSHTHTSAEPIYLLLPRVGRLQLHLATCSGRTPPPPIPPHLLSLHLLTLPPPIPPHLSLHLLSLHTSSPLPTPTNPSLTSVHHLTLTPPFPHLFLHLLTSSLTSIAFLLTFIHLLTLASPLYTPVVALVVVVVVWSVRR</sequence>
<evidence type="ECO:0000256" key="2">
    <source>
        <dbReference type="SAM" id="SignalP"/>
    </source>
</evidence>
<evidence type="ECO:0000313" key="3">
    <source>
        <dbReference type="EMBL" id="KAK4322870.1"/>
    </source>
</evidence>
<dbReference type="AlphaFoldDB" id="A0AAE1QB06"/>
<accession>A0AAE1QB06</accession>
<feature type="signal peptide" evidence="2">
    <location>
        <begin position="1"/>
        <end position="21"/>
    </location>
</feature>
<keyword evidence="4" id="KW-1185">Reference proteome</keyword>
<keyword evidence="1" id="KW-0812">Transmembrane</keyword>
<keyword evidence="2" id="KW-0732">Signal</keyword>
<keyword evidence="1" id="KW-0472">Membrane</keyword>
<dbReference type="Proteomes" id="UP001292094">
    <property type="component" value="Unassembled WGS sequence"/>
</dbReference>
<organism evidence="3 4">
    <name type="scientific">Petrolisthes manimaculis</name>
    <dbReference type="NCBI Taxonomy" id="1843537"/>
    <lineage>
        <taxon>Eukaryota</taxon>
        <taxon>Metazoa</taxon>
        <taxon>Ecdysozoa</taxon>
        <taxon>Arthropoda</taxon>
        <taxon>Crustacea</taxon>
        <taxon>Multicrustacea</taxon>
        <taxon>Malacostraca</taxon>
        <taxon>Eumalacostraca</taxon>
        <taxon>Eucarida</taxon>
        <taxon>Decapoda</taxon>
        <taxon>Pleocyemata</taxon>
        <taxon>Anomura</taxon>
        <taxon>Galatheoidea</taxon>
        <taxon>Porcellanidae</taxon>
        <taxon>Petrolisthes</taxon>
    </lineage>
</organism>
<feature type="chain" id="PRO_5041996193" evidence="2">
    <location>
        <begin position="22"/>
        <end position="277"/>
    </location>
</feature>
<keyword evidence="1" id="KW-1133">Transmembrane helix</keyword>
<feature type="transmembrane region" description="Helical" evidence="1">
    <location>
        <begin position="259"/>
        <end position="275"/>
    </location>
</feature>
<gene>
    <name evidence="3" type="ORF">Pmani_006387</name>
</gene>